<evidence type="ECO:0000313" key="1">
    <source>
        <dbReference type="EMBL" id="RAV98608.1"/>
    </source>
</evidence>
<comment type="caution">
    <text evidence="1">The sequence shown here is derived from an EMBL/GenBank/DDBJ whole genome shotgun (WGS) entry which is preliminary data.</text>
</comment>
<proteinExistence type="predicted"/>
<keyword evidence="2" id="KW-1185">Reference proteome</keyword>
<dbReference type="Pfam" id="PF14054">
    <property type="entry name" value="DUF4249"/>
    <property type="match status" value="1"/>
</dbReference>
<dbReference type="RefSeq" id="WP_112749284.1">
    <property type="nucleotide sequence ID" value="NZ_QMFY01000016.1"/>
</dbReference>
<evidence type="ECO:0000313" key="2">
    <source>
        <dbReference type="Proteomes" id="UP000251889"/>
    </source>
</evidence>
<dbReference type="OrthoDB" id="637707at2"/>
<dbReference type="PROSITE" id="PS51257">
    <property type="entry name" value="PROKAR_LIPOPROTEIN"/>
    <property type="match status" value="1"/>
</dbReference>
<sequence>MKSITYILSAIIGAAALSGCQETVQLDLKQTPPKVVIEGQVTNHPGYQSVKISRSVDFYSSGQSPRITNATVIVTDSDGNEIEFVHNPNNHPDSAGVYIPSPSFVGEIGKTYSLRVSVGSEIFEASDKMVSVIDMDSLKYRINEDEREDPKTDGKFYELLMYAKEPQNESNFYLFKFYRNDSLTTYGDTDIYYSDDKYLAENIDGVTSPIYYAPQDKGKVEMYSLSRVGYVFFNDLSTLLNNDGGGMFGPIPSTPRTNLTNGALGFFQVSAVNSIEITVEE</sequence>
<evidence type="ECO:0008006" key="3">
    <source>
        <dbReference type="Google" id="ProtNLM"/>
    </source>
</evidence>
<dbReference type="Proteomes" id="UP000251889">
    <property type="component" value="Unassembled WGS sequence"/>
</dbReference>
<reference evidence="1 2" key="1">
    <citation type="submission" date="2018-06" db="EMBL/GenBank/DDBJ databases">
        <title>Chryseolinea flavus sp. nov., a member of the phylum Bacteroidetes isolated from soil.</title>
        <authorList>
            <person name="Li Y."/>
            <person name="Wang J."/>
        </authorList>
    </citation>
    <scope>NUCLEOTIDE SEQUENCE [LARGE SCALE GENOMIC DNA]</scope>
    <source>
        <strain evidence="1 2">SDU1-6</strain>
    </source>
</reference>
<organism evidence="1 2">
    <name type="scientific">Pseudochryseolinea flava</name>
    <dbReference type="NCBI Taxonomy" id="2059302"/>
    <lineage>
        <taxon>Bacteria</taxon>
        <taxon>Pseudomonadati</taxon>
        <taxon>Bacteroidota</taxon>
        <taxon>Cytophagia</taxon>
        <taxon>Cytophagales</taxon>
        <taxon>Fulvivirgaceae</taxon>
        <taxon>Pseudochryseolinea</taxon>
    </lineage>
</organism>
<protein>
    <recommendedName>
        <fullName evidence="3">DUF4249 domain-containing protein</fullName>
    </recommendedName>
</protein>
<dbReference type="InterPro" id="IPR025345">
    <property type="entry name" value="DUF4249"/>
</dbReference>
<accession>A0A364XW97</accession>
<dbReference type="AlphaFoldDB" id="A0A364XW97"/>
<dbReference type="EMBL" id="QMFY01000016">
    <property type="protein sequence ID" value="RAV98608.1"/>
    <property type="molecule type" value="Genomic_DNA"/>
</dbReference>
<gene>
    <name evidence="1" type="ORF">DQQ10_23015</name>
</gene>
<name>A0A364XW97_9BACT</name>